<dbReference type="InterPro" id="IPR036249">
    <property type="entry name" value="Thioredoxin-like_sf"/>
</dbReference>
<dbReference type="PROSITE" id="PS51352">
    <property type="entry name" value="THIOREDOXIN_2"/>
    <property type="match status" value="1"/>
</dbReference>
<dbReference type="PROSITE" id="PS00194">
    <property type="entry name" value="THIOREDOXIN_1"/>
    <property type="match status" value="1"/>
</dbReference>
<keyword evidence="4" id="KW-0249">Electron transport</keyword>
<dbReference type="CDD" id="cd02947">
    <property type="entry name" value="TRX_family"/>
    <property type="match status" value="1"/>
</dbReference>
<comment type="caution">
    <text evidence="10">The sequence shown here is derived from an EMBL/GenBank/DDBJ whole genome shotgun (WGS) entry which is preliminary data.</text>
</comment>
<evidence type="ECO:0000256" key="4">
    <source>
        <dbReference type="ARBA" id="ARBA00022982"/>
    </source>
</evidence>
<sequence>MSDKVYAVNESTFSQEVLSSDKPVLVDFWAAWCGPCRMVSPIIDQLAGEYAEKVKVVKVNVDENTELASQYDIMSIPSVFLFKGGKKVDGLIGARPKQMFESMINKHV</sequence>
<dbReference type="EMBL" id="JAJEKE010000007">
    <property type="protein sequence ID" value="MCQ1529758.1"/>
    <property type="molecule type" value="Genomic_DNA"/>
</dbReference>
<evidence type="ECO:0000256" key="5">
    <source>
        <dbReference type="ARBA" id="ARBA00023157"/>
    </source>
</evidence>
<dbReference type="PRINTS" id="PR00421">
    <property type="entry name" value="THIOREDOXIN"/>
</dbReference>
<accession>A0ABT1NHX0</accession>
<dbReference type="NCBIfam" id="TIGR01068">
    <property type="entry name" value="thioredoxin"/>
    <property type="match status" value="1"/>
</dbReference>
<keyword evidence="5" id="KW-1015">Disulfide bond</keyword>
<dbReference type="PIRSF" id="PIRSF000077">
    <property type="entry name" value="Thioredoxin"/>
    <property type="match status" value="1"/>
</dbReference>
<reference evidence="10 11" key="1">
    <citation type="submission" date="2021-10" db="EMBL/GenBank/DDBJ databases">
        <title>Lutispora strain m25 sp. nov., a thermophilic, non-spore-forming bacterium isolated from a lab-scale methanogenic bioreactor digesting anaerobic sludge.</title>
        <authorList>
            <person name="El Houari A."/>
            <person name="Mcdonald J."/>
        </authorList>
    </citation>
    <scope>NUCLEOTIDE SEQUENCE [LARGE SCALE GENOMIC DNA]</scope>
    <source>
        <strain evidence="11">m25</strain>
    </source>
</reference>
<dbReference type="SUPFAM" id="SSF52833">
    <property type="entry name" value="Thioredoxin-like"/>
    <property type="match status" value="1"/>
</dbReference>
<dbReference type="PANTHER" id="PTHR45663">
    <property type="entry name" value="GEO12009P1"/>
    <property type="match status" value="1"/>
</dbReference>
<comment type="similarity">
    <text evidence="1 8">Belongs to the thioredoxin family.</text>
</comment>
<dbReference type="RefSeq" id="WP_255227279.1">
    <property type="nucleotide sequence ID" value="NZ_JAJEKE010000007.1"/>
</dbReference>
<evidence type="ECO:0000259" key="9">
    <source>
        <dbReference type="PROSITE" id="PS51352"/>
    </source>
</evidence>
<dbReference type="Pfam" id="PF00085">
    <property type="entry name" value="Thioredoxin"/>
    <property type="match status" value="1"/>
</dbReference>
<dbReference type="InterPro" id="IPR005746">
    <property type="entry name" value="Thioredoxin"/>
</dbReference>
<proteinExistence type="inferred from homology"/>
<dbReference type="Proteomes" id="UP001651880">
    <property type="component" value="Unassembled WGS sequence"/>
</dbReference>
<name>A0ABT1NHX0_9FIRM</name>
<evidence type="ECO:0000256" key="7">
    <source>
        <dbReference type="NCBIfam" id="TIGR01068"/>
    </source>
</evidence>
<evidence type="ECO:0000313" key="11">
    <source>
        <dbReference type="Proteomes" id="UP001651880"/>
    </source>
</evidence>
<evidence type="ECO:0000256" key="1">
    <source>
        <dbReference type="ARBA" id="ARBA00008987"/>
    </source>
</evidence>
<dbReference type="PANTHER" id="PTHR45663:SF11">
    <property type="entry name" value="GEO12009P1"/>
    <property type="match status" value="1"/>
</dbReference>
<dbReference type="InterPro" id="IPR017937">
    <property type="entry name" value="Thioredoxin_CS"/>
</dbReference>
<dbReference type="Gene3D" id="3.40.30.10">
    <property type="entry name" value="Glutaredoxin"/>
    <property type="match status" value="1"/>
</dbReference>
<gene>
    <name evidence="10" type="primary">trxA</name>
    <name evidence="10" type="ORF">LJD61_09395</name>
</gene>
<protein>
    <recommendedName>
        <fullName evidence="2 7">Thioredoxin</fullName>
    </recommendedName>
</protein>
<evidence type="ECO:0000256" key="8">
    <source>
        <dbReference type="PIRNR" id="PIRNR000077"/>
    </source>
</evidence>
<keyword evidence="6" id="KW-0676">Redox-active center</keyword>
<evidence type="ECO:0000256" key="6">
    <source>
        <dbReference type="ARBA" id="ARBA00023284"/>
    </source>
</evidence>
<evidence type="ECO:0000313" key="10">
    <source>
        <dbReference type="EMBL" id="MCQ1529758.1"/>
    </source>
</evidence>
<evidence type="ECO:0000256" key="3">
    <source>
        <dbReference type="ARBA" id="ARBA00022448"/>
    </source>
</evidence>
<dbReference type="InterPro" id="IPR013766">
    <property type="entry name" value="Thioredoxin_domain"/>
</dbReference>
<keyword evidence="3" id="KW-0813">Transport</keyword>
<evidence type="ECO:0000256" key="2">
    <source>
        <dbReference type="ARBA" id="ARBA00020570"/>
    </source>
</evidence>
<organism evidence="10 11">
    <name type="scientific">Lutispora saccharofermentans</name>
    <dbReference type="NCBI Taxonomy" id="3024236"/>
    <lineage>
        <taxon>Bacteria</taxon>
        <taxon>Bacillati</taxon>
        <taxon>Bacillota</taxon>
        <taxon>Clostridia</taxon>
        <taxon>Lutisporales</taxon>
        <taxon>Lutisporaceae</taxon>
        <taxon>Lutispora</taxon>
    </lineage>
</organism>
<feature type="domain" description="Thioredoxin" evidence="9">
    <location>
        <begin position="1"/>
        <end position="108"/>
    </location>
</feature>
<keyword evidence="11" id="KW-1185">Reference proteome</keyword>